<dbReference type="InterPro" id="IPR027417">
    <property type="entry name" value="P-loop_NTPase"/>
</dbReference>
<sequence>MQEFKNWKPPILPKEIEQADVPGSKVVITEYHIDRANKIFPVLLEEIEKVKNENGNGKVVVSVSGCSGAGKSGIAAVLSYYLNDIGIGSYILGGDNYPRRIPEYNDAERLHLFREGGLKELVESGEYTKDRFDIIHKLQEEGEDADSENIKKYSWYKSYINGGYKALKGYLGTENELAFKEVEDVINRFKAGADKIWLKRMGRSSTQIWYDEVNFKNVGVLLIEWTHGNSDYFKGVDIPILIHSTPQETLKYRLLRNRDCGIDSPFTTMVLDIEQETLINQAHKAKIIIIPNGDRLSYEEYCKYIGM</sequence>
<dbReference type="eggNOG" id="COG0683">
    <property type="taxonomic scope" value="Bacteria"/>
</dbReference>
<reference evidence="3 4" key="1">
    <citation type="submission" date="2012-03" db="EMBL/GenBank/DDBJ databases">
        <authorList>
            <person name="Durkin A.S."/>
            <person name="McCorrison J."/>
            <person name="Torralba M."/>
            <person name="Gillis M."/>
            <person name="Methe B."/>
            <person name="Sutton G."/>
            <person name="Nelson K.E."/>
        </authorList>
    </citation>
    <scope>NUCLEOTIDE SEQUENCE [LARGE SCALE GENOMIC DNA]</scope>
    <source>
        <strain evidence="3 4">F0468</strain>
    </source>
</reference>
<dbReference type="Gene3D" id="3.40.50.300">
    <property type="entry name" value="P-loop containing nucleotide triphosphate hydrolases"/>
    <property type="match status" value="1"/>
</dbReference>
<evidence type="ECO:0000256" key="1">
    <source>
        <dbReference type="ARBA" id="ARBA00022679"/>
    </source>
</evidence>
<dbReference type="AlphaFoldDB" id="I0R3U6"/>
<dbReference type="OrthoDB" id="1837979at2"/>
<evidence type="ECO:0000259" key="2">
    <source>
        <dbReference type="Pfam" id="PF01583"/>
    </source>
</evidence>
<evidence type="ECO:0000313" key="3">
    <source>
        <dbReference type="EMBL" id="EIC94354.1"/>
    </source>
</evidence>
<proteinExistence type="predicted"/>
<dbReference type="InterPro" id="IPR059117">
    <property type="entry name" value="APS_kinase_dom"/>
</dbReference>
<dbReference type="Pfam" id="PF01583">
    <property type="entry name" value="APS_kinase"/>
    <property type="match status" value="1"/>
</dbReference>
<dbReference type="Proteomes" id="UP000005039">
    <property type="component" value="Unassembled WGS sequence"/>
</dbReference>
<protein>
    <submittedName>
        <fullName evidence="3">Adenylyl-sulfate kinase domain protein</fullName>
    </submittedName>
</protein>
<gene>
    <name evidence="3" type="ORF">HMPREF9970_2770</name>
</gene>
<feature type="domain" description="APS kinase" evidence="2">
    <location>
        <begin position="59"/>
        <end position="97"/>
    </location>
</feature>
<organism evidence="3 4">
    <name type="scientific">Lachnoanaerobaculum saburreum F0468</name>
    <dbReference type="NCBI Taxonomy" id="1095750"/>
    <lineage>
        <taxon>Bacteria</taxon>
        <taxon>Bacillati</taxon>
        <taxon>Bacillota</taxon>
        <taxon>Clostridia</taxon>
        <taxon>Lachnospirales</taxon>
        <taxon>Lachnospiraceae</taxon>
        <taxon>Lachnoanaerobaculum</taxon>
    </lineage>
</organism>
<dbReference type="PATRIC" id="fig|1095750.3.peg.2830"/>
<accession>I0R3U6</accession>
<evidence type="ECO:0000313" key="4">
    <source>
        <dbReference type="Proteomes" id="UP000005039"/>
    </source>
</evidence>
<dbReference type="GO" id="GO:0016301">
    <property type="term" value="F:kinase activity"/>
    <property type="evidence" value="ECO:0007669"/>
    <property type="project" value="UniProtKB-KW"/>
</dbReference>
<keyword evidence="3" id="KW-0418">Kinase</keyword>
<keyword evidence="1" id="KW-0808">Transferase</keyword>
<dbReference type="SUPFAM" id="SSF52540">
    <property type="entry name" value="P-loop containing nucleoside triphosphate hydrolases"/>
    <property type="match status" value="1"/>
</dbReference>
<keyword evidence="4" id="KW-1185">Reference proteome</keyword>
<name>I0R3U6_9FIRM</name>
<dbReference type="EMBL" id="AJGH01000143">
    <property type="protein sequence ID" value="EIC94354.1"/>
    <property type="molecule type" value="Genomic_DNA"/>
</dbReference>
<comment type="caution">
    <text evidence="3">The sequence shown here is derived from an EMBL/GenBank/DDBJ whole genome shotgun (WGS) entry which is preliminary data.</text>
</comment>
<dbReference type="RefSeq" id="WP_008755342.1">
    <property type="nucleotide sequence ID" value="NZ_AJGH01000143.1"/>
</dbReference>